<gene>
    <name evidence="1" type="ORF">S12H4_52591</name>
</gene>
<comment type="caution">
    <text evidence="1">The sequence shown here is derived from an EMBL/GenBank/DDBJ whole genome shotgun (WGS) entry which is preliminary data.</text>
</comment>
<dbReference type="EMBL" id="BARW01033383">
    <property type="protein sequence ID" value="GAJ09177.1"/>
    <property type="molecule type" value="Genomic_DNA"/>
</dbReference>
<evidence type="ECO:0000313" key="1">
    <source>
        <dbReference type="EMBL" id="GAJ09177.1"/>
    </source>
</evidence>
<proteinExistence type="predicted"/>
<protein>
    <submittedName>
        <fullName evidence="1">Uncharacterized protein</fullName>
    </submittedName>
</protein>
<name>X1V007_9ZZZZ</name>
<organism evidence="1">
    <name type="scientific">marine sediment metagenome</name>
    <dbReference type="NCBI Taxonomy" id="412755"/>
    <lineage>
        <taxon>unclassified sequences</taxon>
        <taxon>metagenomes</taxon>
        <taxon>ecological metagenomes</taxon>
    </lineage>
</organism>
<dbReference type="AlphaFoldDB" id="X1V007"/>
<reference evidence="1" key="1">
    <citation type="journal article" date="2014" name="Front. Microbiol.">
        <title>High frequency of phylogenetically diverse reductive dehalogenase-homologous genes in deep subseafloor sedimentary metagenomes.</title>
        <authorList>
            <person name="Kawai M."/>
            <person name="Futagami T."/>
            <person name="Toyoda A."/>
            <person name="Takaki Y."/>
            <person name="Nishi S."/>
            <person name="Hori S."/>
            <person name="Arai W."/>
            <person name="Tsubouchi T."/>
            <person name="Morono Y."/>
            <person name="Uchiyama I."/>
            <person name="Ito T."/>
            <person name="Fujiyama A."/>
            <person name="Inagaki F."/>
            <person name="Takami H."/>
        </authorList>
    </citation>
    <scope>NUCLEOTIDE SEQUENCE</scope>
    <source>
        <strain evidence="1">Expedition CK06-06</strain>
    </source>
</reference>
<feature type="non-terminal residue" evidence="1">
    <location>
        <position position="52"/>
    </location>
</feature>
<sequence>MTTRRVPTTEKVEELIAAEATLREAADALRLLLTGGTMSGNIAMGTNKVTGL</sequence>
<accession>X1V007</accession>